<evidence type="ECO:0000313" key="4">
    <source>
        <dbReference type="EMBL" id="BDS13505.1"/>
    </source>
</evidence>
<keyword evidence="5" id="KW-1185">Reference proteome</keyword>
<protein>
    <submittedName>
        <fullName evidence="4">PorT family protein</fullName>
    </submittedName>
</protein>
<dbReference type="Proteomes" id="UP001060919">
    <property type="component" value="Chromosome"/>
</dbReference>
<evidence type="ECO:0000256" key="2">
    <source>
        <dbReference type="SAM" id="SignalP"/>
    </source>
</evidence>
<gene>
    <name evidence="4" type="ORF">AsAng_0042430</name>
</gene>
<feature type="signal peptide" evidence="2">
    <location>
        <begin position="1"/>
        <end position="29"/>
    </location>
</feature>
<feature type="chain" id="PRO_5037758085" evidence="2">
    <location>
        <begin position="30"/>
        <end position="486"/>
    </location>
</feature>
<name>A0A915YHX3_9BACT</name>
<dbReference type="RefSeq" id="WP_264788773.1">
    <property type="nucleotide sequence ID" value="NZ_AP026867.1"/>
</dbReference>
<sequence>MKIRLGAPIIRYVICCCMLTVFIANSVSAQKSRRGTSSDNCQLDEAKKWYEEGALEKIETIEECAQDPKSMSREKRLEALELITESYLYRDKIGAADKSFKSLLRVDPLYQPDTIGDSYQSYDLIYLSRTYTRQPIFSMYFGGGLNFSLIEQLQNYGVDNTSGAADHEGYLNKIVFGGNATIGFDLPLLYNFDLTLDLTFSYRTYAFGDSLYLSANTVNPTGQINNNDLKDRGGSPLLYSTLNFKENQLWLDIPLMLRYNITKFKGLMPYVYAGVAANFLLHAELAGIERNAESETSGKGGSEAAARTITITKNGSLASMRNTVNVSFVAGAGMKFRLGRNFLYVDFRYNRMFLNNVDINNRYANPILLYQYGHVDNDFRTDNFALTVGFIKAFYVPRKKREHNPFIISNKYNKWLEKERNYIKKETDEDLKRELNSTIKEMEREKPSLIEDIQKGRTKGTKMIESKKKEIEDIKNKRVKVDVKYE</sequence>
<feature type="coiled-coil region" evidence="1">
    <location>
        <begin position="425"/>
        <end position="484"/>
    </location>
</feature>
<dbReference type="EMBL" id="AP026867">
    <property type="protein sequence ID" value="BDS13505.1"/>
    <property type="molecule type" value="Genomic_DNA"/>
</dbReference>
<dbReference type="InterPro" id="IPR025665">
    <property type="entry name" value="Beta-barrel_OMP_2"/>
</dbReference>
<evidence type="ECO:0000259" key="3">
    <source>
        <dbReference type="Pfam" id="PF13568"/>
    </source>
</evidence>
<organism evidence="4 5">
    <name type="scientific">Aureispira anguillae</name>
    <dbReference type="NCBI Taxonomy" id="2864201"/>
    <lineage>
        <taxon>Bacteria</taxon>
        <taxon>Pseudomonadati</taxon>
        <taxon>Bacteroidota</taxon>
        <taxon>Saprospiria</taxon>
        <taxon>Saprospirales</taxon>
        <taxon>Saprospiraceae</taxon>
        <taxon>Aureispira</taxon>
    </lineage>
</organism>
<feature type="domain" description="Outer membrane protein beta-barrel" evidence="3">
    <location>
        <begin position="143"/>
        <end position="351"/>
    </location>
</feature>
<dbReference type="Pfam" id="PF13568">
    <property type="entry name" value="OMP_b-brl_2"/>
    <property type="match status" value="1"/>
</dbReference>
<keyword evidence="1" id="KW-0175">Coiled coil</keyword>
<keyword evidence="2" id="KW-0732">Signal</keyword>
<dbReference type="KEGG" id="aup:AsAng_0042430"/>
<proteinExistence type="predicted"/>
<accession>A0A915YHX3</accession>
<evidence type="ECO:0000313" key="5">
    <source>
        <dbReference type="Proteomes" id="UP001060919"/>
    </source>
</evidence>
<dbReference type="AlphaFoldDB" id="A0A915YHX3"/>
<reference evidence="4" key="1">
    <citation type="submission" date="2022-09" db="EMBL/GenBank/DDBJ databases">
        <title>Aureispira anguillicida sp. nov., isolated from Leptocephalus of Japanese eel Anguilla japonica.</title>
        <authorList>
            <person name="Yuasa K."/>
            <person name="Mekata T."/>
            <person name="Ikunari K."/>
        </authorList>
    </citation>
    <scope>NUCLEOTIDE SEQUENCE</scope>
    <source>
        <strain evidence="4">EL160426</strain>
    </source>
</reference>
<evidence type="ECO:0000256" key="1">
    <source>
        <dbReference type="SAM" id="Coils"/>
    </source>
</evidence>